<sequence length="682" mass="76597">MPVGALALGVVVFNSDFCESFAFREPYINDRMTVVWVLTQLPLDREMDGVGFTLAIGALRALSVRVRHPDFPRICHPPEAVASRQLARKDMAKAITEDTKSITYRSTQEPKEHHVTLIREKIDTMVKMFDYCAKSYPNKNCLGTREILAEEDEYVMGEYRWKTYSEVNVLATNFGRGLRALGNEPGQNIVIFAETRAEWMIAAHGLFKQNIPLITIYATLGDEAIAHGINETEVTTVITSFDLLPKFKKILALTPRVKTIIYMEDQLKTLENTNGYKEGVDIIKFVDVLKKGAECTLESCPPNTNDTAIIMYTSGSTGVPKGVILLHKNLITTLKVECVCLLTGVSIGYSGALTMIDSSSKIKKGTKGDASVLHPTCMTSVPVSILSWYTFRISKSVQEKVGKGSNVKKVIFKFAYDYKTKWRKRGYSTPLLDRVIFSPVKELMGRKHETGDIGWCPYYLLRPMNRSTTAYVYDHSRIWSHESTSCACVQDCTLRKLHSAVGEILLGGDNISAGYYKLPDKTEEDFFEADGKRWFKTGDICEVHPDGVIVRRTWSNYKLRIRLLGKVEAQLKTCPLIDNICVYGEFSKTFCVALVVPNQQQLNELATKKGIVGKTFEQLCEDPELEKVVVQELADHGKKSKLEKFELPAAIKLVDGGVVSRHGTRHSSLQAQEERYSRTLQA</sequence>
<dbReference type="Proteomes" id="UP001162164">
    <property type="component" value="Unassembled WGS sequence"/>
</dbReference>
<evidence type="ECO:0000256" key="7">
    <source>
        <dbReference type="ARBA" id="ARBA00036813"/>
    </source>
</evidence>
<comment type="similarity">
    <text evidence="1">Belongs to the ATP-dependent AMP-binding enzyme family.</text>
</comment>
<evidence type="ECO:0000259" key="8">
    <source>
        <dbReference type="Pfam" id="PF00501"/>
    </source>
</evidence>
<protein>
    <recommendedName>
        <fullName evidence="6">long-chain-fatty-acid--CoA ligase</fullName>
        <ecNumber evidence="6">6.2.1.3</ecNumber>
    </recommendedName>
</protein>
<evidence type="ECO:0000313" key="9">
    <source>
        <dbReference type="EMBL" id="KAJ8983773.1"/>
    </source>
</evidence>
<keyword evidence="10" id="KW-1185">Reference proteome</keyword>
<proteinExistence type="inferred from homology"/>
<dbReference type="InterPro" id="IPR000873">
    <property type="entry name" value="AMP-dep_synth/lig_dom"/>
</dbReference>
<evidence type="ECO:0000313" key="10">
    <source>
        <dbReference type="Proteomes" id="UP001162164"/>
    </source>
</evidence>
<evidence type="ECO:0000256" key="5">
    <source>
        <dbReference type="ARBA" id="ARBA00022840"/>
    </source>
</evidence>
<dbReference type="SUPFAM" id="SSF56801">
    <property type="entry name" value="Acetyl-CoA synthetase-like"/>
    <property type="match status" value="1"/>
</dbReference>
<reference evidence="9" key="1">
    <citation type="journal article" date="2023" name="Insect Mol. Biol.">
        <title>Genome sequencing provides insights into the evolution of gene families encoding plant cell wall-degrading enzymes in longhorned beetles.</title>
        <authorList>
            <person name="Shin N.R."/>
            <person name="Okamura Y."/>
            <person name="Kirsch R."/>
            <person name="Pauchet Y."/>
        </authorList>
    </citation>
    <scope>NUCLEOTIDE SEQUENCE</scope>
    <source>
        <strain evidence="9">MMC_N1</strain>
    </source>
</reference>
<comment type="catalytic activity">
    <reaction evidence="7">
        <text>a long-chain fatty acid + ATP + CoA = a long-chain fatty acyl-CoA + AMP + diphosphate</text>
        <dbReference type="Rhea" id="RHEA:15421"/>
        <dbReference type="ChEBI" id="CHEBI:30616"/>
        <dbReference type="ChEBI" id="CHEBI:33019"/>
        <dbReference type="ChEBI" id="CHEBI:57287"/>
        <dbReference type="ChEBI" id="CHEBI:57560"/>
        <dbReference type="ChEBI" id="CHEBI:83139"/>
        <dbReference type="ChEBI" id="CHEBI:456215"/>
        <dbReference type="EC" id="6.2.1.3"/>
    </reaction>
</comment>
<name>A0ABQ9K084_9CUCU</name>
<keyword evidence="5" id="KW-0067">ATP-binding</keyword>
<accession>A0ABQ9K084</accession>
<evidence type="ECO:0000256" key="6">
    <source>
        <dbReference type="ARBA" id="ARBA00026121"/>
    </source>
</evidence>
<dbReference type="PANTHER" id="PTHR43272:SF83">
    <property type="entry name" value="ACYL-COA SYNTHETASE LONG-CHAIN, ISOFORM J"/>
    <property type="match status" value="1"/>
</dbReference>
<dbReference type="EC" id="6.2.1.3" evidence="6"/>
<organism evidence="9 10">
    <name type="scientific">Molorchus minor</name>
    <dbReference type="NCBI Taxonomy" id="1323400"/>
    <lineage>
        <taxon>Eukaryota</taxon>
        <taxon>Metazoa</taxon>
        <taxon>Ecdysozoa</taxon>
        <taxon>Arthropoda</taxon>
        <taxon>Hexapoda</taxon>
        <taxon>Insecta</taxon>
        <taxon>Pterygota</taxon>
        <taxon>Neoptera</taxon>
        <taxon>Endopterygota</taxon>
        <taxon>Coleoptera</taxon>
        <taxon>Polyphaga</taxon>
        <taxon>Cucujiformia</taxon>
        <taxon>Chrysomeloidea</taxon>
        <taxon>Cerambycidae</taxon>
        <taxon>Lamiinae</taxon>
        <taxon>Monochamini</taxon>
        <taxon>Molorchus</taxon>
    </lineage>
</organism>
<keyword evidence="4" id="KW-0276">Fatty acid metabolism</keyword>
<evidence type="ECO:0000256" key="3">
    <source>
        <dbReference type="ARBA" id="ARBA00022741"/>
    </source>
</evidence>
<dbReference type="PANTHER" id="PTHR43272">
    <property type="entry name" value="LONG-CHAIN-FATTY-ACID--COA LIGASE"/>
    <property type="match status" value="1"/>
</dbReference>
<evidence type="ECO:0000256" key="1">
    <source>
        <dbReference type="ARBA" id="ARBA00006432"/>
    </source>
</evidence>
<keyword evidence="3" id="KW-0547">Nucleotide-binding</keyword>
<dbReference type="EMBL" id="JAPWTJ010000061">
    <property type="protein sequence ID" value="KAJ8983773.1"/>
    <property type="molecule type" value="Genomic_DNA"/>
</dbReference>
<dbReference type="Pfam" id="PF00501">
    <property type="entry name" value="AMP-binding"/>
    <property type="match status" value="1"/>
</dbReference>
<keyword evidence="2" id="KW-0436">Ligase</keyword>
<dbReference type="InterPro" id="IPR042099">
    <property type="entry name" value="ANL_N_sf"/>
</dbReference>
<feature type="domain" description="AMP-dependent synthetase/ligase" evidence="8">
    <location>
        <begin position="152"/>
        <end position="335"/>
    </location>
</feature>
<dbReference type="InterPro" id="IPR020845">
    <property type="entry name" value="AMP-binding_CS"/>
</dbReference>
<keyword evidence="4" id="KW-0443">Lipid metabolism</keyword>
<dbReference type="Gene3D" id="3.40.50.12780">
    <property type="entry name" value="N-terminal domain of ligase-like"/>
    <property type="match status" value="2"/>
</dbReference>
<comment type="caution">
    <text evidence="9">The sequence shown here is derived from an EMBL/GenBank/DDBJ whole genome shotgun (WGS) entry which is preliminary data.</text>
</comment>
<dbReference type="PROSITE" id="PS00455">
    <property type="entry name" value="AMP_BINDING"/>
    <property type="match status" value="1"/>
</dbReference>
<evidence type="ECO:0000256" key="4">
    <source>
        <dbReference type="ARBA" id="ARBA00022832"/>
    </source>
</evidence>
<gene>
    <name evidence="9" type="ORF">NQ317_000333</name>
</gene>
<evidence type="ECO:0000256" key="2">
    <source>
        <dbReference type="ARBA" id="ARBA00022598"/>
    </source>
</evidence>